<accession>A0A0A9G5M1</accession>
<name>A0A0A9G5M1_ARUDO</name>
<protein>
    <submittedName>
        <fullName evidence="1">Uncharacterized protein</fullName>
    </submittedName>
</protein>
<dbReference type="EMBL" id="GBRH01178104">
    <property type="protein sequence ID" value="JAE19792.1"/>
    <property type="molecule type" value="Transcribed_RNA"/>
</dbReference>
<reference evidence="1" key="1">
    <citation type="submission" date="2014-09" db="EMBL/GenBank/DDBJ databases">
        <authorList>
            <person name="Magalhaes I.L.F."/>
            <person name="Oliveira U."/>
            <person name="Santos F.R."/>
            <person name="Vidigal T.H.D.A."/>
            <person name="Brescovit A.D."/>
            <person name="Santos A.J."/>
        </authorList>
    </citation>
    <scope>NUCLEOTIDE SEQUENCE</scope>
    <source>
        <tissue evidence="1">Shoot tissue taken approximately 20 cm above the soil surface</tissue>
    </source>
</reference>
<dbReference type="AlphaFoldDB" id="A0A0A9G5M1"/>
<sequence>MVKPGQPTIWSSGLIVPGSQPLSDDGSNIWSLSCGPEGPGRNIIGTVEYSEKRVLRAAAVLDAPAPPYCFVSK</sequence>
<organism evidence="1">
    <name type="scientific">Arundo donax</name>
    <name type="common">Giant reed</name>
    <name type="synonym">Donax arundinaceus</name>
    <dbReference type="NCBI Taxonomy" id="35708"/>
    <lineage>
        <taxon>Eukaryota</taxon>
        <taxon>Viridiplantae</taxon>
        <taxon>Streptophyta</taxon>
        <taxon>Embryophyta</taxon>
        <taxon>Tracheophyta</taxon>
        <taxon>Spermatophyta</taxon>
        <taxon>Magnoliopsida</taxon>
        <taxon>Liliopsida</taxon>
        <taxon>Poales</taxon>
        <taxon>Poaceae</taxon>
        <taxon>PACMAD clade</taxon>
        <taxon>Arundinoideae</taxon>
        <taxon>Arundineae</taxon>
        <taxon>Arundo</taxon>
    </lineage>
</organism>
<reference evidence="1" key="2">
    <citation type="journal article" date="2015" name="Data Brief">
        <title>Shoot transcriptome of the giant reed, Arundo donax.</title>
        <authorList>
            <person name="Barrero R.A."/>
            <person name="Guerrero F.D."/>
            <person name="Moolhuijzen P."/>
            <person name="Goolsby J.A."/>
            <person name="Tidwell J."/>
            <person name="Bellgard S.E."/>
            <person name="Bellgard M.I."/>
        </authorList>
    </citation>
    <scope>NUCLEOTIDE SEQUENCE</scope>
    <source>
        <tissue evidence="1">Shoot tissue taken approximately 20 cm above the soil surface</tissue>
    </source>
</reference>
<proteinExistence type="predicted"/>
<evidence type="ECO:0000313" key="1">
    <source>
        <dbReference type="EMBL" id="JAE19792.1"/>
    </source>
</evidence>